<dbReference type="EMBL" id="MTYJ01000400">
    <property type="protein sequence ID" value="OWA54385.1"/>
    <property type="molecule type" value="Genomic_DNA"/>
</dbReference>
<reference evidence="2" key="1">
    <citation type="submission" date="2017-01" db="EMBL/GenBank/DDBJ databases">
        <title>Comparative genomics of anhydrobiosis in the tardigrade Hypsibius dujardini.</title>
        <authorList>
            <person name="Yoshida Y."/>
            <person name="Koutsovoulos G."/>
            <person name="Laetsch D."/>
            <person name="Stevens L."/>
            <person name="Kumar S."/>
            <person name="Horikawa D."/>
            <person name="Ishino K."/>
            <person name="Komine S."/>
            <person name="Tomita M."/>
            <person name="Blaxter M."/>
            <person name="Arakawa K."/>
        </authorList>
    </citation>
    <scope>NUCLEOTIDE SEQUENCE [LARGE SCALE GENOMIC DNA]</scope>
    <source>
        <strain evidence="2">Z151</strain>
    </source>
</reference>
<protein>
    <submittedName>
        <fullName evidence="1">Uncharacterized protein</fullName>
    </submittedName>
</protein>
<organism evidence="1 2">
    <name type="scientific">Hypsibius exemplaris</name>
    <name type="common">Freshwater tardigrade</name>
    <dbReference type="NCBI Taxonomy" id="2072580"/>
    <lineage>
        <taxon>Eukaryota</taxon>
        <taxon>Metazoa</taxon>
        <taxon>Ecdysozoa</taxon>
        <taxon>Tardigrada</taxon>
        <taxon>Eutardigrada</taxon>
        <taxon>Parachela</taxon>
        <taxon>Hypsibioidea</taxon>
        <taxon>Hypsibiidae</taxon>
        <taxon>Hypsibius</taxon>
    </lineage>
</organism>
<name>A0A9X6NI50_HYPEX</name>
<keyword evidence="2" id="KW-1185">Reference proteome</keyword>
<evidence type="ECO:0000313" key="2">
    <source>
        <dbReference type="Proteomes" id="UP000192578"/>
    </source>
</evidence>
<sequence length="134" mass="15044">MPVIYSKDWEPVNMASRQAKIGASIYAKSSQRKGLRVVPCCNYPHPDYQLTDSSSKPAKNSLTDSVAIHTYHRCGKLLVSSPEDLKKGPASDYKELLLTIYENRTSALRRMLPLTIALIPWPESTSKRSKHANK</sequence>
<gene>
    <name evidence="1" type="ORF">BV898_18789</name>
</gene>
<comment type="caution">
    <text evidence="1">The sequence shown here is derived from an EMBL/GenBank/DDBJ whole genome shotgun (WGS) entry which is preliminary data.</text>
</comment>
<accession>A0A9X6NI50</accession>
<evidence type="ECO:0000313" key="1">
    <source>
        <dbReference type="EMBL" id="OWA54385.1"/>
    </source>
</evidence>
<proteinExistence type="predicted"/>
<dbReference type="Proteomes" id="UP000192578">
    <property type="component" value="Unassembled WGS sequence"/>
</dbReference>
<dbReference type="AlphaFoldDB" id="A0A9X6NI50"/>